<dbReference type="AlphaFoldDB" id="A0A4P1QVH7"/>
<protein>
    <submittedName>
        <fullName evidence="1">Uncharacterized protein</fullName>
    </submittedName>
</protein>
<reference evidence="1 2" key="1">
    <citation type="journal article" date="2017" name="Plant Biotechnol. J.">
        <title>A comprehensive draft genome sequence for lupin (Lupinus angustifolius), an emerging health food: insights into plant-microbe interactions and legume evolution.</title>
        <authorList>
            <person name="Hane J.K."/>
            <person name="Ming Y."/>
            <person name="Kamphuis L.G."/>
            <person name="Nelson M.N."/>
            <person name="Garg G."/>
            <person name="Atkins C.A."/>
            <person name="Bayer P.E."/>
            <person name="Bravo A."/>
            <person name="Bringans S."/>
            <person name="Cannon S."/>
            <person name="Edwards D."/>
            <person name="Foley R."/>
            <person name="Gao L.L."/>
            <person name="Harrison M.J."/>
            <person name="Huang W."/>
            <person name="Hurgobin B."/>
            <person name="Li S."/>
            <person name="Liu C.W."/>
            <person name="McGrath A."/>
            <person name="Morahan G."/>
            <person name="Murray J."/>
            <person name="Weller J."/>
            <person name="Jian J."/>
            <person name="Singh K.B."/>
        </authorList>
    </citation>
    <scope>NUCLEOTIDE SEQUENCE [LARGE SCALE GENOMIC DNA]</scope>
    <source>
        <strain evidence="2">cv. Tanjil</strain>
        <tissue evidence="1">Whole plant</tissue>
    </source>
</reference>
<evidence type="ECO:0000313" key="2">
    <source>
        <dbReference type="Proteomes" id="UP000188354"/>
    </source>
</evidence>
<organism evidence="1 2">
    <name type="scientific">Lupinus angustifolius</name>
    <name type="common">Narrow-leaved blue lupine</name>
    <dbReference type="NCBI Taxonomy" id="3871"/>
    <lineage>
        <taxon>Eukaryota</taxon>
        <taxon>Viridiplantae</taxon>
        <taxon>Streptophyta</taxon>
        <taxon>Embryophyta</taxon>
        <taxon>Tracheophyta</taxon>
        <taxon>Spermatophyta</taxon>
        <taxon>Magnoliopsida</taxon>
        <taxon>eudicotyledons</taxon>
        <taxon>Gunneridae</taxon>
        <taxon>Pentapetalae</taxon>
        <taxon>rosids</taxon>
        <taxon>fabids</taxon>
        <taxon>Fabales</taxon>
        <taxon>Fabaceae</taxon>
        <taxon>Papilionoideae</taxon>
        <taxon>50 kb inversion clade</taxon>
        <taxon>genistoids sensu lato</taxon>
        <taxon>core genistoids</taxon>
        <taxon>Genisteae</taxon>
        <taxon>Lupinus</taxon>
    </lineage>
</organism>
<name>A0A4P1QVH7_LUPAN</name>
<proteinExistence type="predicted"/>
<dbReference type="Gramene" id="OIV95730">
    <property type="protein sequence ID" value="OIV95730"/>
    <property type="gene ID" value="TanjilG_05278"/>
</dbReference>
<evidence type="ECO:0000313" key="1">
    <source>
        <dbReference type="EMBL" id="OIV95730.1"/>
    </source>
</evidence>
<dbReference type="Proteomes" id="UP000188354">
    <property type="component" value="Chromosome LG16"/>
</dbReference>
<accession>A0A4P1QVH7</accession>
<gene>
    <name evidence="1" type="ORF">TanjilG_05278</name>
</gene>
<keyword evidence="2" id="KW-1185">Reference proteome</keyword>
<dbReference type="EMBL" id="CM007376">
    <property type="protein sequence ID" value="OIV95730.1"/>
    <property type="molecule type" value="Genomic_DNA"/>
</dbReference>
<sequence length="90" mass="10203">MRFLLLLDPEGIRIPSLHSLHASFMKAGQGHRNWFPFLFSGSRNEDKVSGIPETVSFSFALNWNGCLPFLITSFAFEISCPPSFPSRWIV</sequence>